<feature type="signal peptide" evidence="2">
    <location>
        <begin position="1"/>
        <end position="25"/>
    </location>
</feature>
<dbReference type="InterPro" id="IPR025711">
    <property type="entry name" value="PepSY"/>
</dbReference>
<dbReference type="Gene3D" id="3.10.450.40">
    <property type="match status" value="1"/>
</dbReference>
<dbReference type="AlphaFoldDB" id="A0A1E7L783"/>
<keyword evidence="2" id="KW-0732">Signal</keyword>
<keyword evidence="5" id="KW-1185">Reference proteome</keyword>
<dbReference type="EMBL" id="LJGW01000163">
    <property type="protein sequence ID" value="OEV12030.1"/>
    <property type="molecule type" value="Genomic_DNA"/>
</dbReference>
<evidence type="ECO:0000256" key="1">
    <source>
        <dbReference type="SAM" id="MobiDB-lite"/>
    </source>
</evidence>
<feature type="compositionally biased region" description="Polar residues" evidence="1">
    <location>
        <begin position="93"/>
        <end position="103"/>
    </location>
</feature>
<evidence type="ECO:0000313" key="5">
    <source>
        <dbReference type="Proteomes" id="UP000176005"/>
    </source>
</evidence>
<gene>
    <name evidence="4" type="ORF">AN218_10275</name>
</gene>
<organism evidence="4 5">
    <name type="scientific">Streptomyces nanshensis</name>
    <dbReference type="NCBI Taxonomy" id="518642"/>
    <lineage>
        <taxon>Bacteria</taxon>
        <taxon>Bacillati</taxon>
        <taxon>Actinomycetota</taxon>
        <taxon>Actinomycetes</taxon>
        <taxon>Kitasatosporales</taxon>
        <taxon>Streptomycetaceae</taxon>
        <taxon>Streptomyces</taxon>
    </lineage>
</organism>
<dbReference type="Pfam" id="PF03413">
    <property type="entry name" value="PepSY"/>
    <property type="match status" value="1"/>
</dbReference>
<evidence type="ECO:0000313" key="4">
    <source>
        <dbReference type="EMBL" id="OEV12030.1"/>
    </source>
</evidence>
<evidence type="ECO:0000259" key="3">
    <source>
        <dbReference type="Pfam" id="PF03413"/>
    </source>
</evidence>
<feature type="region of interest" description="Disordered" evidence="1">
    <location>
        <begin position="33"/>
        <end position="52"/>
    </location>
</feature>
<dbReference type="RefSeq" id="WP_070016483.1">
    <property type="nucleotide sequence ID" value="NZ_LJGW01000163.1"/>
</dbReference>
<dbReference type="Proteomes" id="UP000176005">
    <property type="component" value="Unassembled WGS sequence"/>
</dbReference>
<feature type="chain" id="PRO_5038390852" description="PepSY domain-containing protein" evidence="2">
    <location>
        <begin position="26"/>
        <end position="182"/>
    </location>
</feature>
<reference evidence="4 5" key="1">
    <citation type="journal article" date="2016" name="Front. Microbiol.">
        <title>Comparative Genomics Analysis of Streptomyces Species Reveals Their Adaptation to the Marine Environment and Their Diversity at the Genomic Level.</title>
        <authorList>
            <person name="Tian X."/>
            <person name="Zhang Z."/>
            <person name="Yang T."/>
            <person name="Chen M."/>
            <person name="Li J."/>
            <person name="Chen F."/>
            <person name="Yang J."/>
            <person name="Li W."/>
            <person name="Zhang B."/>
            <person name="Zhang Z."/>
            <person name="Wu J."/>
            <person name="Zhang C."/>
            <person name="Long L."/>
            <person name="Xiao J."/>
        </authorList>
    </citation>
    <scope>NUCLEOTIDE SEQUENCE [LARGE SCALE GENOMIC DNA]</scope>
    <source>
        <strain evidence="4 5">SCSIO 10429</strain>
    </source>
</reference>
<accession>A0A1E7L783</accession>
<evidence type="ECO:0000256" key="2">
    <source>
        <dbReference type="SAM" id="SignalP"/>
    </source>
</evidence>
<comment type="caution">
    <text evidence="4">The sequence shown here is derived from an EMBL/GenBank/DDBJ whole genome shotgun (WGS) entry which is preliminary data.</text>
</comment>
<feature type="compositionally biased region" description="Acidic residues" evidence="1">
    <location>
        <begin position="133"/>
        <end position="171"/>
    </location>
</feature>
<sequence>MQHRKSHARKRTVLAVIAAGGIALGGGTLAVAGQSSAGAPGAGDQADVREASGVTMAQATDRVLQQATNGRVTKAVATRENGRSVFKVDFVQGSRTLQSTVDATTGEILRTGARPAASGASSDSDRTAPESCTGDDDADDEDDDGDFDDDDDDADDGDDDADDAGDDDDDDGPIRGGVTPSK</sequence>
<dbReference type="PATRIC" id="fig|518642.10.peg.1971"/>
<feature type="region of interest" description="Disordered" evidence="1">
    <location>
        <begin position="92"/>
        <end position="182"/>
    </location>
</feature>
<proteinExistence type="predicted"/>
<protein>
    <recommendedName>
        <fullName evidence="3">PepSY domain-containing protein</fullName>
    </recommendedName>
</protein>
<name>A0A1E7L783_9ACTN</name>
<feature type="domain" description="PepSY" evidence="3">
    <location>
        <begin position="54"/>
        <end position="110"/>
    </location>
</feature>
<feature type="compositionally biased region" description="Low complexity" evidence="1">
    <location>
        <begin position="33"/>
        <end position="45"/>
    </location>
</feature>